<dbReference type="Pfam" id="PF11807">
    <property type="entry name" value="UstYa"/>
    <property type="match status" value="1"/>
</dbReference>
<dbReference type="InParanoid" id="A0A369K2M1"/>
<evidence type="ECO:0000256" key="2">
    <source>
        <dbReference type="SAM" id="Phobius"/>
    </source>
</evidence>
<sequence length="213" mass="24095">MQLSLKPGSHQSDILSLPETMLSQRGWAAILFLNIVFIISRTSLCSVGRLKYSYIGKDYPVKLPVQLEQVQATFDCSVRYDLNSSVAGEIWNKSTDTRNGGFVRLGPDRRVFAVSMFHELHCMSALSRALNETTQTPMMDGHIGHCLNYLRMFFQCSADATEEPVVKVSTLKSQGCAPSFIRRCSNWNTLYDFLSRNYLAFHEHKVVNGTWSP</sequence>
<feature type="transmembrane region" description="Helical" evidence="2">
    <location>
        <begin position="26"/>
        <end position="44"/>
    </location>
</feature>
<keyword evidence="2" id="KW-1133">Transmembrane helix</keyword>
<dbReference type="EMBL" id="LUEZ02000021">
    <property type="protein sequence ID" value="RDB26875.1"/>
    <property type="molecule type" value="Genomic_DNA"/>
</dbReference>
<accession>A0A369K2M1</accession>
<dbReference type="STRING" id="39966.A0A369K2M1"/>
<keyword evidence="4" id="KW-1185">Reference proteome</keyword>
<evidence type="ECO:0000313" key="4">
    <source>
        <dbReference type="Proteomes" id="UP000076154"/>
    </source>
</evidence>
<dbReference type="Proteomes" id="UP000076154">
    <property type="component" value="Unassembled WGS sequence"/>
</dbReference>
<proteinExistence type="inferred from homology"/>
<dbReference type="AlphaFoldDB" id="A0A369K2M1"/>
<evidence type="ECO:0008006" key="5">
    <source>
        <dbReference type="Google" id="ProtNLM"/>
    </source>
</evidence>
<evidence type="ECO:0000256" key="1">
    <source>
        <dbReference type="ARBA" id="ARBA00035112"/>
    </source>
</evidence>
<dbReference type="PANTHER" id="PTHR33365">
    <property type="entry name" value="YALI0B05434P"/>
    <property type="match status" value="1"/>
</dbReference>
<protein>
    <recommendedName>
        <fullName evidence="5">Oxidase ustYa</fullName>
    </recommendedName>
</protein>
<keyword evidence="2" id="KW-0812">Transmembrane</keyword>
<gene>
    <name evidence="3" type="ORF">Hypma_005036</name>
</gene>
<dbReference type="GO" id="GO:0043386">
    <property type="term" value="P:mycotoxin biosynthetic process"/>
    <property type="evidence" value="ECO:0007669"/>
    <property type="project" value="InterPro"/>
</dbReference>
<comment type="similarity">
    <text evidence="1">Belongs to the ustYa family.</text>
</comment>
<name>A0A369K2M1_HYPMA</name>
<reference evidence="3" key="1">
    <citation type="submission" date="2018-04" db="EMBL/GenBank/DDBJ databases">
        <title>Whole genome sequencing of Hypsizygus marmoreus.</title>
        <authorList>
            <person name="Choi I.-G."/>
            <person name="Min B."/>
            <person name="Kim J.-G."/>
            <person name="Kim S."/>
            <person name="Oh Y.-L."/>
            <person name="Kong W.-S."/>
            <person name="Park H."/>
            <person name="Jeong J."/>
            <person name="Song E.-S."/>
        </authorList>
    </citation>
    <scope>NUCLEOTIDE SEQUENCE [LARGE SCALE GENOMIC DNA]</scope>
    <source>
        <strain evidence="3">51987-8</strain>
    </source>
</reference>
<comment type="caution">
    <text evidence="3">The sequence shown here is derived from an EMBL/GenBank/DDBJ whole genome shotgun (WGS) entry which is preliminary data.</text>
</comment>
<organism evidence="3 4">
    <name type="scientific">Hypsizygus marmoreus</name>
    <name type="common">White beech mushroom</name>
    <name type="synonym">Agaricus marmoreus</name>
    <dbReference type="NCBI Taxonomy" id="39966"/>
    <lineage>
        <taxon>Eukaryota</taxon>
        <taxon>Fungi</taxon>
        <taxon>Dikarya</taxon>
        <taxon>Basidiomycota</taxon>
        <taxon>Agaricomycotina</taxon>
        <taxon>Agaricomycetes</taxon>
        <taxon>Agaricomycetidae</taxon>
        <taxon>Agaricales</taxon>
        <taxon>Tricholomatineae</taxon>
        <taxon>Lyophyllaceae</taxon>
        <taxon>Hypsizygus</taxon>
    </lineage>
</organism>
<evidence type="ECO:0000313" key="3">
    <source>
        <dbReference type="EMBL" id="RDB26875.1"/>
    </source>
</evidence>
<keyword evidence="2" id="KW-0472">Membrane</keyword>
<dbReference type="PANTHER" id="PTHR33365:SF13">
    <property type="entry name" value="TAT PATHWAY SIGNAL SEQUENCE"/>
    <property type="match status" value="1"/>
</dbReference>
<dbReference type="InterPro" id="IPR021765">
    <property type="entry name" value="UstYa-like"/>
</dbReference>
<dbReference type="OrthoDB" id="3687641at2759"/>